<feature type="transmembrane region" description="Helical" evidence="6">
    <location>
        <begin position="109"/>
        <end position="127"/>
    </location>
</feature>
<feature type="transmembrane region" description="Helical" evidence="6">
    <location>
        <begin position="83"/>
        <end position="103"/>
    </location>
</feature>
<feature type="transmembrane region" description="Helical" evidence="6">
    <location>
        <begin position="48"/>
        <end position="71"/>
    </location>
</feature>
<gene>
    <name evidence="7" type="ORF">FVF58_33610</name>
</gene>
<organism evidence="7 8">
    <name type="scientific">Paraburkholderia panacisoli</name>
    <dbReference type="NCBI Taxonomy" id="2603818"/>
    <lineage>
        <taxon>Bacteria</taxon>
        <taxon>Pseudomonadati</taxon>
        <taxon>Pseudomonadota</taxon>
        <taxon>Betaproteobacteria</taxon>
        <taxon>Burkholderiales</taxon>
        <taxon>Burkholderiaceae</taxon>
        <taxon>Paraburkholderia</taxon>
    </lineage>
</organism>
<sequence length="330" mass="35162">MKIYPCLTPTGYALFLLGLITAPVLGVYPVFVMKFLCLALYASAFNLLIGYAGLLSFGHAAFLGGSAYVAGYAMKTWGVEPEIALLGGTAFGALLGAIFGLLAIRRQGIYFAMVTLALAQMVFFLALQSKATGGEDGLQGVPRGKIFGMLDLSNDVTLYYVVLVIVVFAFLFISRLLGSPFGQVLGCIRENSARATSLGYDVDRVKLLVYVISAALSGLAGSLKALVLGFATLADVHWSTSGQVILITLLGGMGTLSGPLMGAAIVTFLNDRLEATGEFLKNLTSIAWFGMLGQYTTLISGFIFVICVLAFRRGVMGELISLANRRRRTH</sequence>
<feature type="transmembrane region" description="Helical" evidence="6">
    <location>
        <begin position="12"/>
        <end position="42"/>
    </location>
</feature>
<comment type="caution">
    <text evidence="7">The sequence shown here is derived from an EMBL/GenBank/DDBJ whole genome shotgun (WGS) entry which is preliminary data.</text>
</comment>
<dbReference type="AlphaFoldDB" id="A0A5B0GL98"/>
<dbReference type="GO" id="GO:0015658">
    <property type="term" value="F:branched-chain amino acid transmembrane transporter activity"/>
    <property type="evidence" value="ECO:0007669"/>
    <property type="project" value="InterPro"/>
</dbReference>
<evidence type="ECO:0000256" key="6">
    <source>
        <dbReference type="SAM" id="Phobius"/>
    </source>
</evidence>
<dbReference type="InterPro" id="IPR001851">
    <property type="entry name" value="ABC_transp_permease"/>
</dbReference>
<keyword evidence="5 6" id="KW-0472">Membrane</keyword>
<comment type="subcellular location">
    <subcellularLocation>
        <location evidence="1">Cell membrane</location>
        <topology evidence="1">Multi-pass membrane protein</topology>
    </subcellularLocation>
</comment>
<dbReference type="RefSeq" id="WP_149674053.1">
    <property type="nucleotide sequence ID" value="NZ_VTUZ01000030.1"/>
</dbReference>
<dbReference type="Pfam" id="PF02653">
    <property type="entry name" value="BPD_transp_2"/>
    <property type="match status" value="1"/>
</dbReference>
<reference evidence="7 8" key="1">
    <citation type="submission" date="2019-08" db="EMBL/GenBank/DDBJ databases">
        <title>Paraburkholderia sp. DCY113.</title>
        <authorList>
            <person name="Kang J."/>
        </authorList>
    </citation>
    <scope>NUCLEOTIDE SEQUENCE [LARGE SCALE GENOMIC DNA]</scope>
    <source>
        <strain evidence="7 8">DCY113</strain>
    </source>
</reference>
<feature type="transmembrane region" description="Helical" evidence="6">
    <location>
        <begin position="286"/>
        <end position="311"/>
    </location>
</feature>
<dbReference type="CDD" id="cd06581">
    <property type="entry name" value="TM_PBP1_LivM_like"/>
    <property type="match status" value="1"/>
</dbReference>
<evidence type="ECO:0000256" key="2">
    <source>
        <dbReference type="ARBA" id="ARBA00022475"/>
    </source>
</evidence>
<evidence type="ECO:0000256" key="5">
    <source>
        <dbReference type="ARBA" id="ARBA00023136"/>
    </source>
</evidence>
<evidence type="ECO:0000313" key="7">
    <source>
        <dbReference type="EMBL" id="KAA1004072.1"/>
    </source>
</evidence>
<protein>
    <submittedName>
        <fullName evidence="7">Branched-chain amino acid ABC transporter permease</fullName>
    </submittedName>
</protein>
<feature type="transmembrane region" description="Helical" evidence="6">
    <location>
        <begin position="158"/>
        <end position="177"/>
    </location>
</feature>
<dbReference type="GO" id="GO:0005886">
    <property type="term" value="C:plasma membrane"/>
    <property type="evidence" value="ECO:0007669"/>
    <property type="project" value="UniProtKB-SubCell"/>
</dbReference>
<name>A0A5B0GL98_9BURK</name>
<keyword evidence="3 6" id="KW-0812">Transmembrane</keyword>
<evidence type="ECO:0000256" key="4">
    <source>
        <dbReference type="ARBA" id="ARBA00022989"/>
    </source>
</evidence>
<feature type="transmembrane region" description="Helical" evidence="6">
    <location>
        <begin position="207"/>
        <end position="232"/>
    </location>
</feature>
<dbReference type="InterPro" id="IPR043428">
    <property type="entry name" value="LivM-like"/>
</dbReference>
<dbReference type="PANTHER" id="PTHR30482">
    <property type="entry name" value="HIGH-AFFINITY BRANCHED-CHAIN AMINO ACID TRANSPORT SYSTEM PERMEASE"/>
    <property type="match status" value="1"/>
</dbReference>
<proteinExistence type="predicted"/>
<feature type="transmembrane region" description="Helical" evidence="6">
    <location>
        <begin position="244"/>
        <end position="266"/>
    </location>
</feature>
<evidence type="ECO:0000256" key="1">
    <source>
        <dbReference type="ARBA" id="ARBA00004651"/>
    </source>
</evidence>
<evidence type="ECO:0000256" key="3">
    <source>
        <dbReference type="ARBA" id="ARBA00022692"/>
    </source>
</evidence>
<keyword evidence="8" id="KW-1185">Reference proteome</keyword>
<accession>A0A5B0GL98</accession>
<keyword evidence="2" id="KW-1003">Cell membrane</keyword>
<dbReference type="Proteomes" id="UP000325273">
    <property type="component" value="Unassembled WGS sequence"/>
</dbReference>
<dbReference type="PANTHER" id="PTHR30482:SF17">
    <property type="entry name" value="ABC TRANSPORTER ATP-BINDING PROTEIN"/>
    <property type="match status" value="1"/>
</dbReference>
<evidence type="ECO:0000313" key="8">
    <source>
        <dbReference type="Proteomes" id="UP000325273"/>
    </source>
</evidence>
<keyword evidence="4 6" id="KW-1133">Transmembrane helix</keyword>
<dbReference type="EMBL" id="VTUZ01000030">
    <property type="protein sequence ID" value="KAA1004072.1"/>
    <property type="molecule type" value="Genomic_DNA"/>
</dbReference>